<feature type="transmembrane region" description="Helical" evidence="7">
    <location>
        <begin position="161"/>
        <end position="178"/>
    </location>
</feature>
<reference evidence="9 10" key="1">
    <citation type="submission" date="2019-05" db="EMBL/GenBank/DDBJ databases">
        <authorList>
            <person name="Chen C."/>
        </authorList>
    </citation>
    <scope>NUCLEOTIDE SEQUENCE [LARGE SCALE GENOMIC DNA]</scope>
    <source>
        <strain evidence="9 10">HB172198</strain>
    </source>
</reference>
<evidence type="ECO:0000256" key="1">
    <source>
        <dbReference type="ARBA" id="ARBA00004141"/>
    </source>
</evidence>
<feature type="transmembrane region" description="Helical" evidence="7">
    <location>
        <begin position="184"/>
        <end position="201"/>
    </location>
</feature>
<dbReference type="Gene3D" id="1.20.1540.10">
    <property type="entry name" value="Rhomboid-like"/>
    <property type="match status" value="1"/>
</dbReference>
<feature type="transmembrane region" description="Helical" evidence="7">
    <location>
        <begin position="64"/>
        <end position="88"/>
    </location>
</feature>
<evidence type="ECO:0000256" key="6">
    <source>
        <dbReference type="ARBA" id="ARBA00023136"/>
    </source>
</evidence>
<evidence type="ECO:0000256" key="2">
    <source>
        <dbReference type="ARBA" id="ARBA00009045"/>
    </source>
</evidence>
<dbReference type="Proteomes" id="UP000300879">
    <property type="component" value="Chromosome"/>
</dbReference>
<comment type="similarity">
    <text evidence="2">Belongs to the peptidase S54 family.</text>
</comment>
<evidence type="ECO:0000256" key="5">
    <source>
        <dbReference type="ARBA" id="ARBA00022989"/>
    </source>
</evidence>
<dbReference type="GO" id="GO:0004252">
    <property type="term" value="F:serine-type endopeptidase activity"/>
    <property type="evidence" value="ECO:0007669"/>
    <property type="project" value="InterPro"/>
</dbReference>
<accession>A0A4P8XL58</accession>
<evidence type="ECO:0000313" key="9">
    <source>
        <dbReference type="EMBL" id="QCT03476.1"/>
    </source>
</evidence>
<dbReference type="Pfam" id="PF01694">
    <property type="entry name" value="Rhomboid"/>
    <property type="match status" value="1"/>
</dbReference>
<dbReference type="AlphaFoldDB" id="A0A4P8XL58"/>
<dbReference type="GO" id="GO:0016020">
    <property type="term" value="C:membrane"/>
    <property type="evidence" value="ECO:0007669"/>
    <property type="project" value="UniProtKB-SubCell"/>
</dbReference>
<evidence type="ECO:0000256" key="4">
    <source>
        <dbReference type="ARBA" id="ARBA00022801"/>
    </source>
</evidence>
<proteinExistence type="inferred from homology"/>
<sequence>MIFIRYESYKSYLRYYPFTSLLLLANLVMFLIVTFDGGSNNVYAQLKYGALAVVEPFKSEWWRYFASMFLHGGLEHLFFNSFALLVIAPPLERILGSIRYAVLYLLSGVMGNVLSVSYYVQSSSDVIWLVGASGAIYGVYGGLLYIALFQQNKMDESSKKTLYTLLIMGAVFSFMPGIGWMAHFGGAITGFFIYGLMLRLFKGSRM</sequence>
<dbReference type="PANTHER" id="PTHR43731">
    <property type="entry name" value="RHOMBOID PROTEASE"/>
    <property type="match status" value="1"/>
</dbReference>
<dbReference type="RefSeq" id="WP_138226340.1">
    <property type="nucleotide sequence ID" value="NZ_CP040396.1"/>
</dbReference>
<dbReference type="InterPro" id="IPR050925">
    <property type="entry name" value="Rhomboid_protease_S54"/>
</dbReference>
<dbReference type="EMBL" id="CP040396">
    <property type="protein sequence ID" value="QCT03476.1"/>
    <property type="molecule type" value="Genomic_DNA"/>
</dbReference>
<organism evidence="9 10">
    <name type="scientific">Paenibacillus algicola</name>
    <dbReference type="NCBI Taxonomy" id="2565926"/>
    <lineage>
        <taxon>Bacteria</taxon>
        <taxon>Bacillati</taxon>
        <taxon>Bacillota</taxon>
        <taxon>Bacilli</taxon>
        <taxon>Bacillales</taxon>
        <taxon>Paenibacillaceae</taxon>
        <taxon>Paenibacillus</taxon>
    </lineage>
</organism>
<dbReference type="PANTHER" id="PTHR43731:SF14">
    <property type="entry name" value="PRESENILIN-ASSOCIATED RHOMBOID-LIKE PROTEIN, MITOCHONDRIAL"/>
    <property type="match status" value="1"/>
</dbReference>
<dbReference type="InterPro" id="IPR022764">
    <property type="entry name" value="Peptidase_S54_rhomboid_dom"/>
</dbReference>
<feature type="transmembrane region" description="Helical" evidence="7">
    <location>
        <begin position="100"/>
        <end position="120"/>
    </location>
</feature>
<evidence type="ECO:0000256" key="3">
    <source>
        <dbReference type="ARBA" id="ARBA00022692"/>
    </source>
</evidence>
<feature type="transmembrane region" description="Helical" evidence="7">
    <location>
        <begin position="12"/>
        <end position="33"/>
    </location>
</feature>
<evidence type="ECO:0000256" key="7">
    <source>
        <dbReference type="SAM" id="Phobius"/>
    </source>
</evidence>
<keyword evidence="6 7" id="KW-0472">Membrane</keyword>
<dbReference type="SUPFAM" id="SSF144091">
    <property type="entry name" value="Rhomboid-like"/>
    <property type="match status" value="1"/>
</dbReference>
<dbReference type="OrthoDB" id="9813074at2"/>
<comment type="subcellular location">
    <subcellularLocation>
        <location evidence="1">Membrane</location>
        <topology evidence="1">Multi-pass membrane protein</topology>
    </subcellularLocation>
</comment>
<evidence type="ECO:0000313" key="10">
    <source>
        <dbReference type="Proteomes" id="UP000300879"/>
    </source>
</evidence>
<evidence type="ECO:0000259" key="8">
    <source>
        <dbReference type="Pfam" id="PF01694"/>
    </source>
</evidence>
<keyword evidence="4" id="KW-0378">Hydrolase</keyword>
<feature type="domain" description="Peptidase S54 rhomboid" evidence="8">
    <location>
        <begin position="59"/>
        <end position="198"/>
    </location>
</feature>
<keyword evidence="5 7" id="KW-1133">Transmembrane helix</keyword>
<feature type="transmembrane region" description="Helical" evidence="7">
    <location>
        <begin position="126"/>
        <end position="149"/>
    </location>
</feature>
<dbReference type="InterPro" id="IPR035952">
    <property type="entry name" value="Rhomboid-like_sf"/>
</dbReference>
<dbReference type="KEGG" id="palo:E6C60_2764"/>
<gene>
    <name evidence="9" type="ORF">E6C60_2764</name>
</gene>
<keyword evidence="3 7" id="KW-0812">Transmembrane</keyword>
<protein>
    <submittedName>
        <fullName evidence="9">Peptidase, S54 family</fullName>
    </submittedName>
</protein>
<keyword evidence="10" id="KW-1185">Reference proteome</keyword>
<name>A0A4P8XL58_9BACL</name>